<dbReference type="PANTHER" id="PTHR30283">
    <property type="entry name" value="PEROXIDE STRESS RESPONSE PROTEIN YAAA"/>
    <property type="match status" value="1"/>
</dbReference>
<keyword evidence="3" id="KW-1185">Reference proteome</keyword>
<dbReference type="HAMAP" id="MF_00652">
    <property type="entry name" value="UPF0246"/>
    <property type="match status" value="1"/>
</dbReference>
<dbReference type="Proteomes" id="UP000724672">
    <property type="component" value="Unassembled WGS sequence"/>
</dbReference>
<comment type="caution">
    <text evidence="2">The sequence shown here is derived from an EMBL/GenBank/DDBJ whole genome shotgun (WGS) entry which is preliminary data.</text>
</comment>
<sequence>MRIIISPAKKMKIDIDSLDYNQLPQFIDDTEVLLSYFKRLSYEKLKSIWKCSDKIATLNYERIHKMDLYSNLTPALLSFEGLQYKYMGPGVFTTKEFEYIEMHLRILSGFYGILRPFDGVVPYRLEMQAKLGDDDINSLYKFWNKKLADQLISESQCIINLASKEYSKCISKYVDKKIQFITCVFGELIGKKIVEKGTLAKMARGEMVRFMAEKQIENVEVIKSFNRLDYNFVEHLSDENTYIFLKNEK</sequence>
<evidence type="ECO:0000313" key="2">
    <source>
        <dbReference type="EMBL" id="MBS4537378.1"/>
    </source>
</evidence>
<dbReference type="AlphaFoldDB" id="A0A942UQK6"/>
<dbReference type="GO" id="GO:0033194">
    <property type="term" value="P:response to hydroperoxide"/>
    <property type="evidence" value="ECO:0007669"/>
    <property type="project" value="TreeGrafter"/>
</dbReference>
<comment type="similarity">
    <text evidence="1">Belongs to the UPF0246 family.</text>
</comment>
<accession>A0A942UQK6</accession>
<evidence type="ECO:0000313" key="3">
    <source>
        <dbReference type="Proteomes" id="UP000724672"/>
    </source>
</evidence>
<dbReference type="NCBIfam" id="NF002543">
    <property type="entry name" value="PRK02101.1-4"/>
    <property type="match status" value="1"/>
</dbReference>
<reference evidence="2" key="1">
    <citation type="submission" date="2019-12" db="EMBL/GenBank/DDBJ databases">
        <title>Clostridiaceae gen. nov. sp. nov., isolated from sediment in Xinjiang, China.</title>
        <authorList>
            <person name="Zhang R."/>
        </authorList>
    </citation>
    <scope>NUCLEOTIDE SEQUENCE</scope>
    <source>
        <strain evidence="2">D2Q-11</strain>
    </source>
</reference>
<dbReference type="EMBL" id="WSFT01000016">
    <property type="protein sequence ID" value="MBS4537378.1"/>
    <property type="molecule type" value="Genomic_DNA"/>
</dbReference>
<name>A0A942UQK6_9FIRM</name>
<proteinExistence type="inferred from homology"/>
<dbReference type="Pfam" id="PF03883">
    <property type="entry name" value="H2O2_YaaD"/>
    <property type="match status" value="1"/>
</dbReference>
<evidence type="ECO:0000256" key="1">
    <source>
        <dbReference type="HAMAP-Rule" id="MF_00652"/>
    </source>
</evidence>
<gene>
    <name evidence="2" type="primary">yaaA</name>
    <name evidence="2" type="ORF">GOQ27_02830</name>
</gene>
<protein>
    <recommendedName>
        <fullName evidence="1">UPF0246 protein GOQ27_02830</fullName>
    </recommendedName>
</protein>
<dbReference type="PANTHER" id="PTHR30283:SF4">
    <property type="entry name" value="PEROXIDE STRESS RESISTANCE PROTEIN YAAA"/>
    <property type="match status" value="1"/>
</dbReference>
<dbReference type="GO" id="GO:0005829">
    <property type="term" value="C:cytosol"/>
    <property type="evidence" value="ECO:0007669"/>
    <property type="project" value="TreeGrafter"/>
</dbReference>
<dbReference type="RefSeq" id="WP_203365309.1">
    <property type="nucleotide sequence ID" value="NZ_WSFT01000016.1"/>
</dbReference>
<dbReference type="InterPro" id="IPR005583">
    <property type="entry name" value="YaaA"/>
</dbReference>
<organism evidence="2 3">
    <name type="scientific">Anaeromonas frigoriresistens</name>
    <dbReference type="NCBI Taxonomy" id="2683708"/>
    <lineage>
        <taxon>Bacteria</taxon>
        <taxon>Bacillati</taxon>
        <taxon>Bacillota</taxon>
        <taxon>Tissierellia</taxon>
        <taxon>Tissierellales</taxon>
        <taxon>Thermohalobacteraceae</taxon>
        <taxon>Anaeromonas</taxon>
    </lineage>
</organism>